<evidence type="ECO:0000313" key="1">
    <source>
        <dbReference type="EMBL" id="ADG66894.1"/>
    </source>
</evidence>
<dbReference type="HOGENOM" id="CLU_1979485_0_0_0"/>
<organism evidence="1 2">
    <name type="scientific">Planctopirus limnophila (strain ATCC 43296 / DSM 3776 / IFAM 1008 / Mu 290)</name>
    <name type="common">Planctomyces limnophilus</name>
    <dbReference type="NCBI Taxonomy" id="521674"/>
    <lineage>
        <taxon>Bacteria</taxon>
        <taxon>Pseudomonadati</taxon>
        <taxon>Planctomycetota</taxon>
        <taxon>Planctomycetia</taxon>
        <taxon>Planctomycetales</taxon>
        <taxon>Planctomycetaceae</taxon>
        <taxon>Planctopirus</taxon>
    </lineage>
</organism>
<gene>
    <name evidence="1" type="ordered locus">Plim_1054</name>
</gene>
<sequence>MCIAVISTPFMLNVTCHVRINHSRAKSQQIVSLELHSRRRSHVYQVTLTDASVARMAEVGFLGQFHSPQKPARVQQHLTPVLEQAGLSVVETLRTANGPYWRVTATLKATVAPVLQPGKANFKRRL</sequence>
<keyword evidence="2" id="KW-1185">Reference proteome</keyword>
<name>D5STC6_PLAL2</name>
<accession>D5STC6</accession>
<dbReference type="KEGG" id="plm:Plim_1054"/>
<dbReference type="EMBL" id="CP001744">
    <property type="protein sequence ID" value="ADG66894.1"/>
    <property type="molecule type" value="Genomic_DNA"/>
</dbReference>
<reference evidence="1 2" key="1">
    <citation type="journal article" date="2010" name="Stand. Genomic Sci.">
        <title>Complete genome sequence of Planctomyces limnophilus type strain (Mu 290).</title>
        <authorList>
            <person name="Labutti K."/>
            <person name="Sikorski J."/>
            <person name="Schneider S."/>
            <person name="Nolan M."/>
            <person name="Lucas S."/>
            <person name="Glavina Del Rio T."/>
            <person name="Tice H."/>
            <person name="Cheng J.F."/>
            <person name="Goodwin L."/>
            <person name="Pitluck S."/>
            <person name="Liolios K."/>
            <person name="Ivanova N."/>
            <person name="Mavromatis K."/>
            <person name="Mikhailova N."/>
            <person name="Pati A."/>
            <person name="Chen A."/>
            <person name="Palaniappan K."/>
            <person name="Land M."/>
            <person name="Hauser L."/>
            <person name="Chang Y.J."/>
            <person name="Jeffries C.D."/>
            <person name="Tindall B.J."/>
            <person name="Rohde M."/>
            <person name="Goker M."/>
            <person name="Woyke T."/>
            <person name="Bristow J."/>
            <person name="Eisen J.A."/>
            <person name="Markowitz V."/>
            <person name="Hugenholtz P."/>
            <person name="Kyrpides N.C."/>
            <person name="Klenk H.P."/>
            <person name="Lapidus A."/>
        </authorList>
    </citation>
    <scope>NUCLEOTIDE SEQUENCE [LARGE SCALE GENOMIC DNA]</scope>
    <source>
        <strain evidence="2">ATCC 43296 / DSM 3776 / IFAM 1008 / 290</strain>
    </source>
</reference>
<protein>
    <submittedName>
        <fullName evidence="1">Uncharacterized protein</fullName>
    </submittedName>
</protein>
<dbReference type="STRING" id="521674.Plim_1054"/>
<evidence type="ECO:0000313" key="2">
    <source>
        <dbReference type="Proteomes" id="UP000002220"/>
    </source>
</evidence>
<dbReference type="AlphaFoldDB" id="D5STC6"/>
<proteinExistence type="predicted"/>
<dbReference type="Proteomes" id="UP000002220">
    <property type="component" value="Chromosome"/>
</dbReference>